<keyword evidence="2" id="KW-1185">Reference proteome</keyword>
<reference evidence="3" key="1">
    <citation type="submission" date="2025-08" db="UniProtKB">
        <authorList>
            <consortium name="RefSeq"/>
        </authorList>
    </citation>
    <scope>IDENTIFICATION</scope>
    <source>
        <tissue evidence="3">Leaf</tissue>
    </source>
</reference>
<dbReference type="RefSeq" id="XP_030543741.1">
    <property type="nucleotide sequence ID" value="XM_030687881.2"/>
</dbReference>
<feature type="compositionally biased region" description="Basic and acidic residues" evidence="1">
    <location>
        <begin position="11"/>
        <end position="27"/>
    </location>
</feature>
<organism evidence="2 3">
    <name type="scientific">Rhodamnia argentea</name>
    <dbReference type="NCBI Taxonomy" id="178133"/>
    <lineage>
        <taxon>Eukaryota</taxon>
        <taxon>Viridiplantae</taxon>
        <taxon>Streptophyta</taxon>
        <taxon>Embryophyta</taxon>
        <taxon>Tracheophyta</taxon>
        <taxon>Spermatophyta</taxon>
        <taxon>Magnoliopsida</taxon>
        <taxon>eudicotyledons</taxon>
        <taxon>Gunneridae</taxon>
        <taxon>Pentapetalae</taxon>
        <taxon>rosids</taxon>
        <taxon>malvids</taxon>
        <taxon>Myrtales</taxon>
        <taxon>Myrtaceae</taxon>
        <taxon>Myrtoideae</taxon>
        <taxon>Myrteae</taxon>
        <taxon>Australasian group</taxon>
        <taxon>Rhodamnia</taxon>
    </lineage>
</organism>
<dbReference type="GeneID" id="115750494"/>
<proteinExistence type="predicted"/>
<evidence type="ECO:0000256" key="1">
    <source>
        <dbReference type="SAM" id="MobiDB-lite"/>
    </source>
</evidence>
<sequence>MGGCATKARVSKTEAADKQANEPPPEAKKAVMVVMEAGRDYSERLKEIVSDDGVNDKGDEHGIHKGRSLSLLFGEIKEAKKEVTVEAGDYSERVKEIVSDDDDNEEVDRHGTHKRRSLSALFEEVKEAKKEVLVMVEAGEYGERVKEIIADDDVTDKINEHGTHKRRSLSLLFEEVTEAKKEVTVEAGDYSNRVKEIVGDDDADANDKFDRNGTHARPSLSVIFEEVKEAKEEVMAMVEAGEYGERVKEIIGDDDVADKIDEHGTHKRRSLSLLFEEECKDSAVEDKASAELEKQGKQSCKGDIPNNNLASEPKRIGKSEVTVEEEQLAFTAGDAAREGSDGTQKGDGATPELVRKLKQMEKIQGKKPMRRWK</sequence>
<feature type="region of interest" description="Disordered" evidence="1">
    <location>
        <begin position="285"/>
        <end position="353"/>
    </location>
</feature>
<feature type="region of interest" description="Disordered" evidence="1">
    <location>
        <begin position="1"/>
        <end position="27"/>
    </location>
</feature>
<accession>A0A8B8Q9D6</accession>
<dbReference type="KEGG" id="rarg:115750494"/>
<gene>
    <name evidence="3" type="primary">LOC115750494</name>
</gene>
<dbReference type="AlphaFoldDB" id="A0A8B8Q9D6"/>
<dbReference type="OrthoDB" id="1695234at2759"/>
<evidence type="ECO:0000313" key="2">
    <source>
        <dbReference type="Proteomes" id="UP000827889"/>
    </source>
</evidence>
<dbReference type="Proteomes" id="UP000827889">
    <property type="component" value="Chromosome 11"/>
</dbReference>
<protein>
    <submittedName>
        <fullName evidence="3">Uncharacterized protein LOC115750494</fullName>
    </submittedName>
</protein>
<evidence type="ECO:0000313" key="3">
    <source>
        <dbReference type="RefSeq" id="XP_030543741.1"/>
    </source>
</evidence>
<feature type="compositionally biased region" description="Basic and acidic residues" evidence="1">
    <location>
        <begin position="285"/>
        <end position="296"/>
    </location>
</feature>
<name>A0A8B8Q9D6_9MYRT</name>